<feature type="compositionally biased region" description="Basic and acidic residues" evidence="1">
    <location>
        <begin position="1"/>
        <end position="12"/>
    </location>
</feature>
<evidence type="ECO:0000313" key="2">
    <source>
        <dbReference type="EMBL" id="KAH0861777.1"/>
    </source>
</evidence>
<gene>
    <name evidence="2" type="ORF">HID58_078988</name>
</gene>
<sequence>MREVLGEQKTNVEEDIEEGEMVESWSDVTPEKASKSSSSLKFSQEKLLTPSRFSALLEVDENGDKIKPIEMENNVMGGRM</sequence>
<keyword evidence="3" id="KW-1185">Reference proteome</keyword>
<reference evidence="2 3" key="1">
    <citation type="submission" date="2021-05" db="EMBL/GenBank/DDBJ databases">
        <title>Genome Assembly of Synthetic Allotetraploid Brassica napus Reveals Homoeologous Exchanges between Subgenomes.</title>
        <authorList>
            <person name="Davis J.T."/>
        </authorList>
    </citation>
    <scope>NUCLEOTIDE SEQUENCE [LARGE SCALE GENOMIC DNA]</scope>
    <source>
        <strain evidence="3">cv. Da-Ae</strain>
        <tissue evidence="2">Seedling</tissue>
    </source>
</reference>
<comment type="caution">
    <text evidence="2">The sequence shown here is derived from an EMBL/GenBank/DDBJ whole genome shotgun (WGS) entry which is preliminary data.</text>
</comment>
<accession>A0ABQ7Y2G6</accession>
<protein>
    <submittedName>
        <fullName evidence="2">Uncharacterized protein</fullName>
    </submittedName>
</protein>
<dbReference type="Proteomes" id="UP000824890">
    <property type="component" value="Unassembled WGS sequence"/>
</dbReference>
<feature type="region of interest" description="Disordered" evidence="1">
    <location>
        <begin position="1"/>
        <end position="43"/>
    </location>
</feature>
<proteinExistence type="predicted"/>
<evidence type="ECO:0000313" key="3">
    <source>
        <dbReference type="Proteomes" id="UP000824890"/>
    </source>
</evidence>
<organism evidence="2 3">
    <name type="scientific">Brassica napus</name>
    <name type="common">Rape</name>
    <dbReference type="NCBI Taxonomy" id="3708"/>
    <lineage>
        <taxon>Eukaryota</taxon>
        <taxon>Viridiplantae</taxon>
        <taxon>Streptophyta</taxon>
        <taxon>Embryophyta</taxon>
        <taxon>Tracheophyta</taxon>
        <taxon>Spermatophyta</taxon>
        <taxon>Magnoliopsida</taxon>
        <taxon>eudicotyledons</taxon>
        <taxon>Gunneridae</taxon>
        <taxon>Pentapetalae</taxon>
        <taxon>rosids</taxon>
        <taxon>malvids</taxon>
        <taxon>Brassicales</taxon>
        <taxon>Brassicaceae</taxon>
        <taxon>Brassiceae</taxon>
        <taxon>Brassica</taxon>
    </lineage>
</organism>
<dbReference type="EMBL" id="JAGKQM010000018">
    <property type="protein sequence ID" value="KAH0861777.1"/>
    <property type="molecule type" value="Genomic_DNA"/>
</dbReference>
<evidence type="ECO:0000256" key="1">
    <source>
        <dbReference type="SAM" id="MobiDB-lite"/>
    </source>
</evidence>
<name>A0ABQ7Y2G6_BRANA</name>